<protein>
    <recommendedName>
        <fullName evidence="4">Glycosyltransferase RgtA/B/C/D-like domain-containing protein</fullName>
    </recommendedName>
</protein>
<gene>
    <name evidence="2" type="ORF">EZE20_12510</name>
</gene>
<feature type="transmembrane region" description="Helical" evidence="1">
    <location>
        <begin position="99"/>
        <end position="121"/>
    </location>
</feature>
<feature type="transmembrane region" description="Helical" evidence="1">
    <location>
        <begin position="301"/>
        <end position="321"/>
    </location>
</feature>
<feature type="transmembrane region" description="Helical" evidence="1">
    <location>
        <begin position="225"/>
        <end position="251"/>
    </location>
</feature>
<keyword evidence="1" id="KW-0472">Membrane</keyword>
<feature type="transmembrane region" description="Helical" evidence="1">
    <location>
        <begin position="328"/>
        <end position="347"/>
    </location>
</feature>
<feature type="transmembrane region" description="Helical" evidence="1">
    <location>
        <begin position="184"/>
        <end position="213"/>
    </location>
</feature>
<name>A0A4R4KA92_9BACT</name>
<accession>A0A4R4KA92</accession>
<dbReference type="AlphaFoldDB" id="A0A4R4KA92"/>
<feature type="transmembrane region" description="Helical" evidence="1">
    <location>
        <begin position="272"/>
        <end position="295"/>
    </location>
</feature>
<feature type="transmembrane region" description="Helical" evidence="1">
    <location>
        <begin position="353"/>
        <end position="371"/>
    </location>
</feature>
<comment type="caution">
    <text evidence="2">The sequence shown here is derived from an EMBL/GenBank/DDBJ whole genome shotgun (WGS) entry which is preliminary data.</text>
</comment>
<sequence length="556" mass="64071">MIWLYTFYQSVLASPFFGYFTVDENYIADSGVFLWYGNTPRCLDWPATPSLLTFFVLFGVSVVYQIGTNIGEVNGMMGIFEQFDWQAYHYFLSRKEFLLAGRTIQLVVVGIILILFIRFIYQSRHDLLEGTTRHVLVFISITSYVIWFNAPVLRPEAISGSLFMYLLAQLVFTERITRQQAFGFAAMFAVILAERLLFVFVAPILLAGIFFALPQARWKTTFQAFLLVIGIFILLCPFLITDPLVVLKSFIGGILAKMQDKPMATLFNMEFIRIYFMNPVNYLVIFLCLPGAWVLFKRRKFFYLILLGNWLVFLFLVLRSAKIYDTHVLPAGVLTIIVIALGIGFVANSIGVYGKYLALVLTTIIIGSNLTEYVKFQQRSHTPSTVEAAYTYILSLPDQSRLLIHPDLELFVPKTKECLQREFLQNRDSLKMADKLNYLLGNKGNSKIAADQLPYVTRSFAFEDERLYEIQYQILLKYYDEPKLKKAFDIDVYLDNTELASHSVPTIPAIEDFKQGKYDYFITDIRLDDREPIQVFTNDLHAPYYCYKAEIPISTN</sequence>
<keyword evidence="1" id="KW-0812">Transmembrane</keyword>
<dbReference type="OrthoDB" id="924608at2"/>
<feature type="transmembrane region" description="Helical" evidence="1">
    <location>
        <begin position="50"/>
        <end position="67"/>
    </location>
</feature>
<evidence type="ECO:0008006" key="4">
    <source>
        <dbReference type="Google" id="ProtNLM"/>
    </source>
</evidence>
<keyword evidence="1" id="KW-1133">Transmembrane helix</keyword>
<evidence type="ECO:0000313" key="2">
    <source>
        <dbReference type="EMBL" id="TDB64493.1"/>
    </source>
</evidence>
<keyword evidence="3" id="KW-1185">Reference proteome</keyword>
<dbReference type="EMBL" id="SMJU01000007">
    <property type="protein sequence ID" value="TDB64493.1"/>
    <property type="molecule type" value="Genomic_DNA"/>
</dbReference>
<dbReference type="RefSeq" id="WP_132118091.1">
    <property type="nucleotide sequence ID" value="NZ_SMJU01000007.1"/>
</dbReference>
<dbReference type="Proteomes" id="UP000295706">
    <property type="component" value="Unassembled WGS sequence"/>
</dbReference>
<proteinExistence type="predicted"/>
<feature type="transmembrane region" description="Helical" evidence="1">
    <location>
        <begin position="133"/>
        <end position="150"/>
    </location>
</feature>
<reference evidence="2 3" key="1">
    <citation type="submission" date="2019-02" db="EMBL/GenBank/DDBJ databases">
        <title>Arundinibacter roseus gen. nov., sp. nov., a new member of the family Cytophagaceae.</title>
        <authorList>
            <person name="Szuroczki S."/>
            <person name="Khayer B."/>
            <person name="Sproer C."/>
            <person name="Toumi M."/>
            <person name="Szabo A."/>
            <person name="Felfoldi T."/>
            <person name="Schumann P."/>
            <person name="Toth E."/>
        </authorList>
    </citation>
    <scope>NUCLEOTIDE SEQUENCE [LARGE SCALE GENOMIC DNA]</scope>
    <source>
        <strain evidence="2 3">DMA-k-7a</strain>
    </source>
</reference>
<organism evidence="2 3">
    <name type="scientific">Arundinibacter roseus</name>
    <dbReference type="NCBI Taxonomy" id="2070510"/>
    <lineage>
        <taxon>Bacteria</taxon>
        <taxon>Pseudomonadati</taxon>
        <taxon>Bacteroidota</taxon>
        <taxon>Cytophagia</taxon>
        <taxon>Cytophagales</taxon>
        <taxon>Spirosomataceae</taxon>
        <taxon>Arundinibacter</taxon>
    </lineage>
</organism>
<evidence type="ECO:0000256" key="1">
    <source>
        <dbReference type="SAM" id="Phobius"/>
    </source>
</evidence>
<evidence type="ECO:0000313" key="3">
    <source>
        <dbReference type="Proteomes" id="UP000295706"/>
    </source>
</evidence>